<dbReference type="RefSeq" id="WP_059013935.1">
    <property type="nucleotide sequence ID" value="NZ_BCNG01000009.1"/>
</dbReference>
<sequence>MKTILSFIVLFISINTFSQTRKLEVTDNQSGKSIFFQEAQRVKITTTKREQLVGTLTFENPESITINGMPIPINNINSIKYFPKKGAVLKNIILGTGLGLVAGSGIAAAFGNGNAFSLFAAGAGTTIAGGLIGGNKTYIKQRSTFKIIE</sequence>
<evidence type="ECO:0000313" key="1">
    <source>
        <dbReference type="EMBL" id="QRE03672.1"/>
    </source>
</evidence>
<accession>A0A1Z5HGX6</accession>
<protein>
    <submittedName>
        <fullName evidence="1">Glycine zipper family protein</fullName>
    </submittedName>
</protein>
<proteinExistence type="predicted"/>
<reference evidence="1 2" key="1">
    <citation type="submission" date="2020-07" db="EMBL/GenBank/DDBJ databases">
        <title>Genomic characterization of Flavobacterium psychrophilum strains.</title>
        <authorList>
            <person name="Castillo D."/>
            <person name="Jorgensen J."/>
            <person name="Middelboe M."/>
        </authorList>
    </citation>
    <scope>NUCLEOTIDE SEQUENCE [LARGE SCALE GENOMIC DNA]</scope>
    <source>
        <strain evidence="1 2">FPS-R7</strain>
    </source>
</reference>
<dbReference type="Proteomes" id="UP000596329">
    <property type="component" value="Chromosome"/>
</dbReference>
<dbReference type="AlphaFoldDB" id="A0A1Z5HGX6"/>
<organism evidence="1 2">
    <name type="scientific">Flavobacterium psychrophilum</name>
    <dbReference type="NCBI Taxonomy" id="96345"/>
    <lineage>
        <taxon>Bacteria</taxon>
        <taxon>Pseudomonadati</taxon>
        <taxon>Bacteroidota</taxon>
        <taxon>Flavobacteriia</taxon>
        <taxon>Flavobacteriales</taxon>
        <taxon>Flavobacteriaceae</taxon>
        <taxon>Flavobacterium</taxon>
    </lineage>
</organism>
<evidence type="ECO:0000313" key="2">
    <source>
        <dbReference type="Proteomes" id="UP000596329"/>
    </source>
</evidence>
<gene>
    <name evidence="1" type="ORF">H0H26_12425</name>
</gene>
<name>A0A1Z5HGX6_FLAPS</name>
<dbReference type="EMBL" id="CP059075">
    <property type="protein sequence ID" value="QRE03672.1"/>
    <property type="molecule type" value="Genomic_DNA"/>
</dbReference>